<evidence type="ECO:0000256" key="10">
    <source>
        <dbReference type="SAM" id="MobiDB-lite"/>
    </source>
</evidence>
<dbReference type="PANTHER" id="PTHR21581">
    <property type="entry name" value="D-ALANYL-D-ALANINE CARBOXYPEPTIDASE"/>
    <property type="match status" value="1"/>
</dbReference>
<feature type="active site" description="Proton acceptor" evidence="7">
    <location>
        <position position="98"/>
    </location>
</feature>
<evidence type="ECO:0000259" key="12">
    <source>
        <dbReference type="Pfam" id="PF00768"/>
    </source>
</evidence>
<dbReference type="GO" id="GO:0071555">
    <property type="term" value="P:cell wall organization"/>
    <property type="evidence" value="ECO:0007669"/>
    <property type="project" value="UniProtKB-KW"/>
</dbReference>
<feature type="domain" description="Peptidase S11 D-alanyl-D-alanine carboxypeptidase A N-terminal" evidence="12">
    <location>
        <begin position="62"/>
        <end position="302"/>
    </location>
</feature>
<dbReference type="Proteomes" id="UP000035721">
    <property type="component" value="Unassembled WGS sequence"/>
</dbReference>
<keyword evidence="5" id="KW-0573">Peptidoglycan synthesis</keyword>
<keyword evidence="11" id="KW-0812">Transmembrane</keyword>
<evidence type="ECO:0000256" key="5">
    <source>
        <dbReference type="ARBA" id="ARBA00022984"/>
    </source>
</evidence>
<evidence type="ECO:0000256" key="11">
    <source>
        <dbReference type="SAM" id="Phobius"/>
    </source>
</evidence>
<reference evidence="13 14" key="1">
    <citation type="journal article" date="2013" name="ISME J.">
        <title>A metabolic model for members of the genus Tetrasphaera involved in enhanced biological phosphorus removal.</title>
        <authorList>
            <person name="Kristiansen R."/>
            <person name="Nguyen H.T.T."/>
            <person name="Saunders A.M."/>
            <person name="Nielsen J.L."/>
            <person name="Wimmer R."/>
            <person name="Le V.Q."/>
            <person name="McIlroy S.J."/>
            <person name="Petrovski S."/>
            <person name="Seviour R.J."/>
            <person name="Calteau A."/>
            <person name="Nielsen K.L."/>
            <person name="Nielsen P.H."/>
        </authorList>
    </citation>
    <scope>NUCLEOTIDE SEQUENCE [LARGE SCALE GENOMIC DNA]</scope>
    <source>
        <strain evidence="13 14">T1-X7</strain>
    </source>
</reference>
<feature type="active site" evidence="7">
    <location>
        <position position="150"/>
    </location>
</feature>
<dbReference type="STRING" id="1194083.BN12_1750007"/>
<evidence type="ECO:0000256" key="8">
    <source>
        <dbReference type="PIRSR" id="PIRSR618044-2"/>
    </source>
</evidence>
<keyword evidence="13" id="KW-0645">Protease</keyword>
<dbReference type="Gene3D" id="3.40.710.10">
    <property type="entry name" value="DD-peptidase/beta-lactamase superfamily"/>
    <property type="match status" value="1"/>
</dbReference>
<organism evidence="13 14">
    <name type="scientific">Nostocoides japonicum T1-X7</name>
    <dbReference type="NCBI Taxonomy" id="1194083"/>
    <lineage>
        <taxon>Bacteria</taxon>
        <taxon>Bacillati</taxon>
        <taxon>Actinomycetota</taxon>
        <taxon>Actinomycetes</taxon>
        <taxon>Micrococcales</taxon>
        <taxon>Intrasporangiaceae</taxon>
        <taxon>Nostocoides</taxon>
    </lineage>
</organism>
<feature type="region of interest" description="Disordered" evidence="10">
    <location>
        <begin position="344"/>
        <end position="376"/>
    </location>
</feature>
<dbReference type="InterPro" id="IPR012338">
    <property type="entry name" value="Beta-lactam/transpept-like"/>
</dbReference>
<dbReference type="EMBL" id="CAJB01000085">
    <property type="protein sequence ID" value="CCH77238.1"/>
    <property type="molecule type" value="Genomic_DNA"/>
</dbReference>
<feature type="transmembrane region" description="Helical" evidence="11">
    <location>
        <begin position="397"/>
        <end position="419"/>
    </location>
</feature>
<sequence length="432" mass="44542">MAGGAAALVILPVADAAGATRPKPSSPTLPVPRSTVDPATAVGGARLASMGVVTDLPKGVPAPPTMRDVAWVVADLDTGEVIAAKAPHARLAPASTLKTLASIVLLPRIDASRSYAAAASDTRADGTRIGLVPGQVYTGRQLFQALLMGSANDAAYMLARINGGTARTLAQMNAEARELGALDTRAGDPSGLDAPGQTSSAYDLALIARKAMQSKAFRSYVQTRRVHFPGMPVPKKAAKHTSASGTPKPGPTLVDAKGIHRQTYDLTTHTTIMLNYPGAIGGKDGYTSKANRTYIAVARRGGHTYVVTEMWGLDFQQWRPTAKLLDWAFAYGSKARPVGRLVEPGELSATPSPAGQAGATSPADTVTTPPPEPTDTLLAAAAPQALTTPASGRDDNLVPALLGAAVLAAGGALGVGGVLRARRREARGEPRH</sequence>
<dbReference type="Pfam" id="PF00768">
    <property type="entry name" value="Peptidase_S11"/>
    <property type="match status" value="1"/>
</dbReference>
<comment type="caution">
    <text evidence="13">The sequence shown here is derived from an EMBL/GenBank/DDBJ whole genome shotgun (WGS) entry which is preliminary data.</text>
</comment>
<keyword evidence="13" id="KW-0121">Carboxypeptidase</keyword>
<name>A0A077LU49_9MICO</name>
<dbReference type="GO" id="GO:0009002">
    <property type="term" value="F:serine-type D-Ala-D-Ala carboxypeptidase activity"/>
    <property type="evidence" value="ECO:0007669"/>
    <property type="project" value="InterPro"/>
</dbReference>
<dbReference type="GO" id="GO:0006508">
    <property type="term" value="P:proteolysis"/>
    <property type="evidence" value="ECO:0007669"/>
    <property type="project" value="InterPro"/>
</dbReference>
<feature type="region of interest" description="Disordered" evidence="10">
    <location>
        <begin position="231"/>
        <end position="254"/>
    </location>
</feature>
<evidence type="ECO:0000256" key="6">
    <source>
        <dbReference type="ARBA" id="ARBA00023316"/>
    </source>
</evidence>
<keyword evidence="3" id="KW-0378">Hydrolase</keyword>
<dbReference type="GO" id="GO:0009252">
    <property type="term" value="P:peptidoglycan biosynthetic process"/>
    <property type="evidence" value="ECO:0007669"/>
    <property type="project" value="UniProtKB-KW"/>
</dbReference>
<dbReference type="InterPro" id="IPR001967">
    <property type="entry name" value="Peptidase_S11_N"/>
</dbReference>
<dbReference type="AlphaFoldDB" id="A0A077LU49"/>
<dbReference type="GO" id="GO:0008360">
    <property type="term" value="P:regulation of cell shape"/>
    <property type="evidence" value="ECO:0007669"/>
    <property type="project" value="UniProtKB-KW"/>
</dbReference>
<dbReference type="PRINTS" id="PR00725">
    <property type="entry name" value="DADACBPTASE1"/>
</dbReference>
<evidence type="ECO:0000256" key="1">
    <source>
        <dbReference type="ARBA" id="ARBA00007164"/>
    </source>
</evidence>
<gene>
    <name evidence="13" type="ORF">BN12_1750007</name>
</gene>
<protein>
    <submittedName>
        <fullName evidence="13">Putative penicillin-binding protein dacb1 (D-alanyl-d-alaninecarboxypeptidase) (Dd-peptidase) (Dd-carboxypeptidase)</fullName>
    </submittedName>
</protein>
<evidence type="ECO:0000256" key="3">
    <source>
        <dbReference type="ARBA" id="ARBA00022801"/>
    </source>
</evidence>
<feature type="active site" description="Acyl-ester intermediate" evidence="7">
    <location>
        <position position="95"/>
    </location>
</feature>
<accession>A0A077LU49</accession>
<evidence type="ECO:0000256" key="7">
    <source>
        <dbReference type="PIRSR" id="PIRSR618044-1"/>
    </source>
</evidence>
<comment type="similarity">
    <text evidence="1 9">Belongs to the peptidase S11 family.</text>
</comment>
<evidence type="ECO:0000313" key="13">
    <source>
        <dbReference type="EMBL" id="CCH77238.1"/>
    </source>
</evidence>
<evidence type="ECO:0000313" key="14">
    <source>
        <dbReference type="Proteomes" id="UP000035721"/>
    </source>
</evidence>
<evidence type="ECO:0000256" key="2">
    <source>
        <dbReference type="ARBA" id="ARBA00022729"/>
    </source>
</evidence>
<keyword evidence="14" id="KW-1185">Reference proteome</keyword>
<feature type="binding site" evidence="8">
    <location>
        <position position="283"/>
    </location>
    <ligand>
        <name>substrate</name>
    </ligand>
</feature>
<keyword evidence="2" id="KW-0732">Signal</keyword>
<evidence type="ECO:0000256" key="9">
    <source>
        <dbReference type="RuleBase" id="RU004016"/>
    </source>
</evidence>
<keyword evidence="6" id="KW-0961">Cell wall biogenesis/degradation</keyword>
<keyword evidence="11" id="KW-0472">Membrane</keyword>
<dbReference type="SUPFAM" id="SSF56601">
    <property type="entry name" value="beta-lactamase/transpeptidase-like"/>
    <property type="match status" value="1"/>
</dbReference>
<keyword evidence="4" id="KW-0133">Cell shape</keyword>
<dbReference type="PANTHER" id="PTHR21581:SF33">
    <property type="entry name" value="D-ALANYL-D-ALANINE CARBOXYPEPTIDASE DACB"/>
    <property type="match status" value="1"/>
</dbReference>
<keyword evidence="11" id="KW-1133">Transmembrane helix</keyword>
<dbReference type="InterPro" id="IPR018044">
    <property type="entry name" value="Peptidase_S11"/>
</dbReference>
<evidence type="ECO:0000256" key="4">
    <source>
        <dbReference type="ARBA" id="ARBA00022960"/>
    </source>
</evidence>
<proteinExistence type="inferred from homology"/>